<evidence type="ECO:0000313" key="3">
    <source>
        <dbReference type="WBParaSite" id="GPLIN_000539800"/>
    </source>
</evidence>
<sequence>MADSGENSPCRISDAEKSPRKTLAEFFREDPFNETNDKEIEENAKLNKDCSVRDLSNEEIKELVGTLKDTNLRFSLNANKPREIVDHKKLKEKTSDDDVGKLRRLPKVRVNEIGQQSIYDQDIFNENQALSEEEIEEILQSNHLHSSRITIPKTERMAKTYYQGTLISINYSLLCRHCQPMMMINKISHLILEVLYRLRQQMANKNSHLVLKSMSFNRLFRRRSFTDDEHQQQLTEDDYARWRRWKENEASFEMIVHTIRQRLDHWDNEVKTQKQIKISAQELGVRPPKREWDETRLDRIEHLRNEVRASSAALPMQASPSASSPLQASPSASSSLQASSSASHLHKGGGPHTNRSLYSSAELIKNVEKKEDTKIMVTKKYDVASHGRTLEEAKENLIRYDQKMEELRSVNGATTH</sequence>
<dbReference type="Proteomes" id="UP000050741">
    <property type="component" value="Unassembled WGS sequence"/>
</dbReference>
<feature type="compositionally biased region" description="Low complexity" evidence="1">
    <location>
        <begin position="310"/>
        <end position="343"/>
    </location>
</feature>
<accession>A0A183BXQ8</accession>
<reference evidence="2" key="1">
    <citation type="submission" date="2013-12" db="EMBL/GenBank/DDBJ databases">
        <authorList>
            <person name="Aslett M."/>
        </authorList>
    </citation>
    <scope>NUCLEOTIDE SEQUENCE [LARGE SCALE GENOMIC DNA]</scope>
    <source>
        <strain evidence="2">Lindley</strain>
    </source>
</reference>
<proteinExistence type="predicted"/>
<reference evidence="3" key="3">
    <citation type="submission" date="2016-06" db="UniProtKB">
        <authorList>
            <consortium name="WormBaseParasite"/>
        </authorList>
    </citation>
    <scope>IDENTIFICATION</scope>
</reference>
<protein>
    <submittedName>
        <fullName evidence="3">Uncharacterized protein</fullName>
    </submittedName>
</protein>
<dbReference type="WBParaSite" id="GPLIN_000539800">
    <property type="protein sequence ID" value="GPLIN_000539800"/>
    <property type="gene ID" value="GPLIN_000539800"/>
</dbReference>
<name>A0A183BXQ8_GLOPA</name>
<evidence type="ECO:0000256" key="1">
    <source>
        <dbReference type="SAM" id="MobiDB-lite"/>
    </source>
</evidence>
<dbReference type="AlphaFoldDB" id="A0A183BXQ8"/>
<keyword evidence="2" id="KW-1185">Reference proteome</keyword>
<organism evidence="2 3">
    <name type="scientific">Globodera pallida</name>
    <name type="common">Potato cyst nematode worm</name>
    <name type="synonym">Heterodera pallida</name>
    <dbReference type="NCBI Taxonomy" id="36090"/>
    <lineage>
        <taxon>Eukaryota</taxon>
        <taxon>Metazoa</taxon>
        <taxon>Ecdysozoa</taxon>
        <taxon>Nematoda</taxon>
        <taxon>Chromadorea</taxon>
        <taxon>Rhabditida</taxon>
        <taxon>Tylenchina</taxon>
        <taxon>Tylenchomorpha</taxon>
        <taxon>Tylenchoidea</taxon>
        <taxon>Heteroderidae</taxon>
        <taxon>Heteroderinae</taxon>
        <taxon>Globodera</taxon>
    </lineage>
</organism>
<evidence type="ECO:0000313" key="2">
    <source>
        <dbReference type="Proteomes" id="UP000050741"/>
    </source>
</evidence>
<reference evidence="2" key="2">
    <citation type="submission" date="2014-05" db="EMBL/GenBank/DDBJ databases">
        <title>The genome and life-stage specific transcriptomes of Globodera pallida elucidate key aspects of plant parasitism by a cyst nematode.</title>
        <authorList>
            <person name="Cotton J.A."/>
            <person name="Lilley C.J."/>
            <person name="Jones L.M."/>
            <person name="Kikuchi T."/>
            <person name="Reid A.J."/>
            <person name="Thorpe P."/>
            <person name="Tsai I.J."/>
            <person name="Beasley H."/>
            <person name="Blok V."/>
            <person name="Cock P.J.A."/>
            <person name="Van den Akker S.E."/>
            <person name="Holroyd N."/>
            <person name="Hunt M."/>
            <person name="Mantelin S."/>
            <person name="Naghra H."/>
            <person name="Pain A."/>
            <person name="Palomares-Rius J.E."/>
            <person name="Zarowiecki M."/>
            <person name="Berriman M."/>
            <person name="Jones J.T."/>
            <person name="Urwin P.E."/>
        </authorList>
    </citation>
    <scope>NUCLEOTIDE SEQUENCE [LARGE SCALE GENOMIC DNA]</scope>
    <source>
        <strain evidence="2">Lindley</strain>
    </source>
</reference>
<feature type="region of interest" description="Disordered" evidence="1">
    <location>
        <begin position="310"/>
        <end position="357"/>
    </location>
</feature>